<dbReference type="Proteomes" id="UP000198900">
    <property type="component" value="Unassembled WGS sequence"/>
</dbReference>
<proteinExistence type="predicted"/>
<evidence type="ECO:0000313" key="3">
    <source>
        <dbReference type="Proteomes" id="UP000198900"/>
    </source>
</evidence>
<dbReference type="AlphaFoldDB" id="A0A7Z7FG70"/>
<keyword evidence="1" id="KW-1133">Transmembrane helix</keyword>
<dbReference type="RefSeq" id="WP_091778162.1">
    <property type="nucleotide sequence ID" value="NZ_FNDI01000005.1"/>
</dbReference>
<sequence length="114" mass="12776">MHNDQQQSFFNFIHPDHASLPLPVRTFWNSAAVLLFISPYTMAFTSCLGVVLGLNQLQAASPALTHGFPLGVIELWRAGAIAFTGLFVTVAFFERHELAQLIRNDIYQTLEDIK</sequence>
<gene>
    <name evidence="2" type="ORF">SAMN04487926_105288</name>
</gene>
<comment type="caution">
    <text evidence="2">The sequence shown here is derived from an EMBL/GenBank/DDBJ whole genome shotgun (WGS) entry which is preliminary data.</text>
</comment>
<name>A0A7Z7FG70_9BURK</name>
<evidence type="ECO:0000256" key="1">
    <source>
        <dbReference type="SAM" id="Phobius"/>
    </source>
</evidence>
<keyword evidence="1" id="KW-0812">Transmembrane</keyword>
<feature type="transmembrane region" description="Helical" evidence="1">
    <location>
        <begin position="32"/>
        <end position="55"/>
    </location>
</feature>
<evidence type="ECO:0000313" key="2">
    <source>
        <dbReference type="EMBL" id="SDH55785.1"/>
    </source>
</evidence>
<keyword evidence="3" id="KW-1185">Reference proteome</keyword>
<organism evidence="2 3">
    <name type="scientific">Paraburkholderia steynii</name>
    <dbReference type="NCBI Taxonomy" id="1245441"/>
    <lineage>
        <taxon>Bacteria</taxon>
        <taxon>Pseudomonadati</taxon>
        <taxon>Pseudomonadota</taxon>
        <taxon>Betaproteobacteria</taxon>
        <taxon>Burkholderiales</taxon>
        <taxon>Burkholderiaceae</taxon>
        <taxon>Paraburkholderia</taxon>
    </lineage>
</organism>
<feature type="transmembrane region" description="Helical" evidence="1">
    <location>
        <begin position="75"/>
        <end position="93"/>
    </location>
</feature>
<reference evidence="2" key="1">
    <citation type="submission" date="2016-10" db="EMBL/GenBank/DDBJ databases">
        <authorList>
            <person name="Varghese N."/>
            <person name="Submissions S."/>
        </authorList>
    </citation>
    <scope>NUCLEOTIDE SEQUENCE [LARGE SCALE GENOMIC DNA]</scope>
    <source>
        <strain evidence="2">YR281</strain>
    </source>
</reference>
<keyword evidence="1" id="KW-0472">Membrane</keyword>
<accession>A0A7Z7FG70</accession>
<protein>
    <submittedName>
        <fullName evidence="2">Uncharacterized protein</fullName>
    </submittedName>
</protein>
<dbReference type="EMBL" id="FNDI01000005">
    <property type="protein sequence ID" value="SDH55785.1"/>
    <property type="molecule type" value="Genomic_DNA"/>
</dbReference>